<accession>A0AAD9K731</accession>
<comment type="caution">
    <text evidence="12">The sequence shown here is derived from an EMBL/GenBank/DDBJ whole genome shotgun (WGS) entry which is preliminary data.</text>
</comment>
<keyword evidence="4 9" id="KW-0547">Nucleotide-binding</keyword>
<dbReference type="EC" id="6.1.1.19" evidence="2"/>
<proteinExistence type="inferred from homology"/>
<sequence>MLLDLTYHRKKFKTRSGDTVRLVDLLDEGLKRAEAKLREKERDKVLTLDEFKAAQEAVAYGCIKYADLSHHRLHDYVFSFDKMLDDKGNTAVYLQYAFMRIRAIVRTANVAPEELQNAAKKTKFELEHPKEWKLGKLLLRFPEIIKRIMEDMLIHNLCDYLYDLATTFTEFYDNCYVVEKDRQTGQVIKVNMSRLLLCDATASIMKQGFNILGIRTVDRM</sequence>
<dbReference type="PANTHER" id="PTHR11956:SF5">
    <property type="entry name" value="ARGININE--TRNA LIGASE, CYTOPLASMIC"/>
    <property type="match status" value="1"/>
</dbReference>
<dbReference type="Gene3D" id="3.40.50.620">
    <property type="entry name" value="HUPs"/>
    <property type="match status" value="1"/>
</dbReference>
<keyword evidence="5 9" id="KW-0067">ATP-binding</keyword>
<dbReference type="Proteomes" id="UP001208570">
    <property type="component" value="Unassembled WGS sequence"/>
</dbReference>
<dbReference type="SUPFAM" id="SSF47323">
    <property type="entry name" value="Anticodon-binding domain of a subclass of class I aminoacyl-tRNA synthetases"/>
    <property type="match status" value="1"/>
</dbReference>
<keyword evidence="6 9" id="KW-0648">Protein biosynthesis</keyword>
<organism evidence="12 13">
    <name type="scientific">Paralvinella palmiformis</name>
    <dbReference type="NCBI Taxonomy" id="53620"/>
    <lineage>
        <taxon>Eukaryota</taxon>
        <taxon>Metazoa</taxon>
        <taxon>Spiralia</taxon>
        <taxon>Lophotrochozoa</taxon>
        <taxon>Annelida</taxon>
        <taxon>Polychaeta</taxon>
        <taxon>Sedentaria</taxon>
        <taxon>Canalipalpata</taxon>
        <taxon>Terebellida</taxon>
        <taxon>Terebelliformia</taxon>
        <taxon>Alvinellidae</taxon>
        <taxon>Paralvinella</taxon>
    </lineage>
</organism>
<feature type="coiled-coil region" evidence="10">
    <location>
        <begin position="23"/>
        <end position="50"/>
    </location>
</feature>
<evidence type="ECO:0000256" key="4">
    <source>
        <dbReference type="ARBA" id="ARBA00022741"/>
    </source>
</evidence>
<comment type="similarity">
    <text evidence="1 9">Belongs to the class-I aminoacyl-tRNA synthetase family.</text>
</comment>
<dbReference type="SMART" id="SM00836">
    <property type="entry name" value="DALR_1"/>
    <property type="match status" value="1"/>
</dbReference>
<evidence type="ECO:0000256" key="10">
    <source>
        <dbReference type="SAM" id="Coils"/>
    </source>
</evidence>
<dbReference type="InterPro" id="IPR009080">
    <property type="entry name" value="tRNAsynth_Ia_anticodon-bd"/>
</dbReference>
<keyword evidence="13" id="KW-1185">Reference proteome</keyword>
<evidence type="ECO:0000256" key="9">
    <source>
        <dbReference type="RuleBase" id="RU363038"/>
    </source>
</evidence>
<dbReference type="GO" id="GO:0005524">
    <property type="term" value="F:ATP binding"/>
    <property type="evidence" value="ECO:0007669"/>
    <property type="project" value="UniProtKB-KW"/>
</dbReference>
<dbReference type="InterPro" id="IPR014729">
    <property type="entry name" value="Rossmann-like_a/b/a_fold"/>
</dbReference>
<keyword evidence="3 9" id="KW-0436">Ligase</keyword>
<evidence type="ECO:0000313" key="12">
    <source>
        <dbReference type="EMBL" id="KAK2165208.1"/>
    </source>
</evidence>
<evidence type="ECO:0000256" key="2">
    <source>
        <dbReference type="ARBA" id="ARBA00012837"/>
    </source>
</evidence>
<name>A0AAD9K731_9ANNE</name>
<dbReference type="InterPro" id="IPR035684">
    <property type="entry name" value="ArgRS_core"/>
</dbReference>
<dbReference type="GO" id="GO:0004814">
    <property type="term" value="F:arginine-tRNA ligase activity"/>
    <property type="evidence" value="ECO:0007669"/>
    <property type="project" value="UniProtKB-EC"/>
</dbReference>
<dbReference type="InterPro" id="IPR008909">
    <property type="entry name" value="DALR_anticod-bd"/>
</dbReference>
<evidence type="ECO:0000256" key="6">
    <source>
        <dbReference type="ARBA" id="ARBA00022917"/>
    </source>
</evidence>
<keyword evidence="10" id="KW-0175">Coiled coil</keyword>
<evidence type="ECO:0000256" key="1">
    <source>
        <dbReference type="ARBA" id="ARBA00005594"/>
    </source>
</evidence>
<evidence type="ECO:0000259" key="11">
    <source>
        <dbReference type="SMART" id="SM00836"/>
    </source>
</evidence>
<keyword evidence="7 9" id="KW-0030">Aminoacyl-tRNA synthetase</keyword>
<dbReference type="SUPFAM" id="SSF52374">
    <property type="entry name" value="Nucleotidylyl transferase"/>
    <property type="match status" value="1"/>
</dbReference>
<reference evidence="12" key="1">
    <citation type="journal article" date="2023" name="Mol. Biol. Evol.">
        <title>Third-Generation Sequencing Reveals the Adaptive Role of the Epigenome in Three Deep-Sea Polychaetes.</title>
        <authorList>
            <person name="Perez M."/>
            <person name="Aroh O."/>
            <person name="Sun Y."/>
            <person name="Lan Y."/>
            <person name="Juniper S.K."/>
            <person name="Young C.R."/>
            <person name="Angers B."/>
            <person name="Qian P.Y."/>
        </authorList>
    </citation>
    <scope>NUCLEOTIDE SEQUENCE</scope>
    <source>
        <strain evidence="12">P08H-3</strain>
    </source>
</reference>
<dbReference type="InterPro" id="IPR001278">
    <property type="entry name" value="Arg-tRNA-ligase"/>
</dbReference>
<dbReference type="Pfam" id="PF00750">
    <property type="entry name" value="tRNA-synt_1d"/>
    <property type="match status" value="1"/>
</dbReference>
<dbReference type="Gene3D" id="1.10.730.10">
    <property type="entry name" value="Isoleucyl-tRNA Synthetase, Domain 1"/>
    <property type="match status" value="1"/>
</dbReference>
<protein>
    <recommendedName>
        <fullName evidence="2">arginine--tRNA ligase</fullName>
        <ecNumber evidence="2">6.1.1.19</ecNumber>
    </recommendedName>
</protein>
<dbReference type="GO" id="GO:0006420">
    <property type="term" value="P:arginyl-tRNA aminoacylation"/>
    <property type="evidence" value="ECO:0007669"/>
    <property type="project" value="InterPro"/>
</dbReference>
<evidence type="ECO:0000256" key="5">
    <source>
        <dbReference type="ARBA" id="ARBA00022840"/>
    </source>
</evidence>
<evidence type="ECO:0000313" key="13">
    <source>
        <dbReference type="Proteomes" id="UP001208570"/>
    </source>
</evidence>
<comment type="catalytic activity">
    <reaction evidence="8">
        <text>tRNA(Arg) + L-arginine + ATP = L-arginyl-tRNA(Arg) + AMP + diphosphate</text>
        <dbReference type="Rhea" id="RHEA:20301"/>
        <dbReference type="Rhea" id="RHEA-COMP:9658"/>
        <dbReference type="Rhea" id="RHEA-COMP:9673"/>
        <dbReference type="ChEBI" id="CHEBI:30616"/>
        <dbReference type="ChEBI" id="CHEBI:32682"/>
        <dbReference type="ChEBI" id="CHEBI:33019"/>
        <dbReference type="ChEBI" id="CHEBI:78442"/>
        <dbReference type="ChEBI" id="CHEBI:78513"/>
        <dbReference type="ChEBI" id="CHEBI:456215"/>
        <dbReference type="EC" id="6.1.1.19"/>
    </reaction>
</comment>
<evidence type="ECO:0000256" key="8">
    <source>
        <dbReference type="ARBA" id="ARBA00049339"/>
    </source>
</evidence>
<dbReference type="Pfam" id="PF05746">
    <property type="entry name" value="DALR_1"/>
    <property type="match status" value="1"/>
</dbReference>
<feature type="domain" description="DALR anticodon binding" evidence="11">
    <location>
        <begin position="94"/>
        <end position="220"/>
    </location>
</feature>
<dbReference type="AlphaFoldDB" id="A0AAD9K731"/>
<gene>
    <name evidence="12" type="ORF">LSH36_53g02028</name>
</gene>
<dbReference type="EMBL" id="JAODUP010000053">
    <property type="protein sequence ID" value="KAK2165208.1"/>
    <property type="molecule type" value="Genomic_DNA"/>
</dbReference>
<evidence type="ECO:0000256" key="3">
    <source>
        <dbReference type="ARBA" id="ARBA00022598"/>
    </source>
</evidence>
<dbReference type="FunFam" id="1.10.730.10:FF:000064">
    <property type="entry name" value="Probable arginine--tRNA ligase, cytoplasmic"/>
    <property type="match status" value="1"/>
</dbReference>
<evidence type="ECO:0000256" key="7">
    <source>
        <dbReference type="ARBA" id="ARBA00023146"/>
    </source>
</evidence>
<dbReference type="PANTHER" id="PTHR11956">
    <property type="entry name" value="ARGINYL-TRNA SYNTHETASE"/>
    <property type="match status" value="1"/>
</dbReference>